<feature type="binding site" evidence="8">
    <location>
        <position position="109"/>
    </location>
    <ligand>
        <name>NADPH</name>
        <dbReference type="ChEBI" id="CHEBI:57783"/>
    </ligand>
</feature>
<evidence type="ECO:0000259" key="12">
    <source>
        <dbReference type="Pfam" id="PF07479"/>
    </source>
</evidence>
<dbReference type="PIRSF" id="PIRSF000114">
    <property type="entry name" value="Glycerol-3-P_dh"/>
    <property type="match status" value="1"/>
</dbReference>
<feature type="binding site" evidence="8">
    <location>
        <position position="52"/>
    </location>
    <ligand>
        <name>NADPH</name>
        <dbReference type="ChEBI" id="CHEBI:57783"/>
    </ligand>
</feature>
<dbReference type="InterPro" id="IPR011128">
    <property type="entry name" value="G3P_DH_NAD-dep_N"/>
</dbReference>
<evidence type="ECO:0000256" key="9">
    <source>
        <dbReference type="RuleBase" id="RU000437"/>
    </source>
</evidence>
<keyword evidence="6 8" id="KW-0594">Phospholipid biosynthesis</keyword>
<dbReference type="RefSeq" id="WP_209643014.1">
    <property type="nucleotide sequence ID" value="NZ_JAGINW010000001.1"/>
</dbReference>
<feature type="domain" description="Glycerol-3-phosphate dehydrogenase NAD-dependent C-terminal" evidence="12">
    <location>
        <begin position="181"/>
        <end position="321"/>
    </location>
</feature>
<dbReference type="EC" id="1.1.1.94" evidence="8"/>
<evidence type="ECO:0000256" key="3">
    <source>
        <dbReference type="ARBA" id="ARBA00023002"/>
    </source>
</evidence>
<dbReference type="SUPFAM" id="SSF48179">
    <property type="entry name" value="6-phosphogluconate dehydrogenase C-terminal domain-like"/>
    <property type="match status" value="1"/>
</dbReference>
<dbReference type="InterPro" id="IPR013328">
    <property type="entry name" value="6PGD_dom2"/>
</dbReference>
<feature type="binding site" evidence="8">
    <location>
        <position position="141"/>
    </location>
    <ligand>
        <name>NADPH</name>
        <dbReference type="ChEBI" id="CHEBI:57783"/>
    </ligand>
</feature>
<keyword evidence="8" id="KW-0547">Nucleotide-binding</keyword>
<dbReference type="NCBIfam" id="NF000942">
    <property type="entry name" value="PRK00094.1-4"/>
    <property type="match status" value="1"/>
</dbReference>
<dbReference type="PANTHER" id="PTHR11728">
    <property type="entry name" value="GLYCEROL-3-PHOSPHATE DEHYDROGENASE"/>
    <property type="match status" value="1"/>
</dbReference>
<dbReference type="PROSITE" id="PS00957">
    <property type="entry name" value="NAD_G3PDH"/>
    <property type="match status" value="1"/>
</dbReference>
<comment type="pathway">
    <text evidence="8">Membrane lipid metabolism; glycerophospholipid metabolism.</text>
</comment>
<feature type="binding site" evidence="8">
    <location>
        <position position="35"/>
    </location>
    <ligand>
        <name>NADPH</name>
        <dbReference type="ChEBI" id="CHEBI:57783"/>
    </ligand>
</feature>
<keyword evidence="7 8" id="KW-1208">Phospholipid metabolism</keyword>
<dbReference type="GO" id="GO:0047952">
    <property type="term" value="F:glycerol-3-phosphate dehydrogenase [NAD(P)+] activity"/>
    <property type="evidence" value="ECO:0007669"/>
    <property type="project" value="UniProtKB-EC"/>
</dbReference>
<evidence type="ECO:0000256" key="7">
    <source>
        <dbReference type="ARBA" id="ARBA00023264"/>
    </source>
</evidence>
<protein>
    <recommendedName>
        <fullName evidence="8">Glycerol-3-phosphate dehydrogenase [NAD(P)+]</fullName>
        <ecNumber evidence="8">1.1.1.94</ecNumber>
    </recommendedName>
    <alternativeName>
        <fullName evidence="8">NAD(P)(+)-dependent glycerol-3-phosphate dehydrogenase</fullName>
    </alternativeName>
    <alternativeName>
        <fullName evidence="8">NAD(P)H-dependent dihydroxyacetone-phosphate reductase</fullName>
    </alternativeName>
</protein>
<dbReference type="Pfam" id="PF07479">
    <property type="entry name" value="NAD_Gly3P_dh_C"/>
    <property type="match status" value="1"/>
</dbReference>
<feature type="binding site" evidence="8">
    <location>
        <position position="282"/>
    </location>
    <ligand>
        <name>NADPH</name>
        <dbReference type="ChEBI" id="CHEBI:57783"/>
    </ligand>
</feature>
<keyword evidence="14" id="KW-1185">Reference proteome</keyword>
<feature type="binding site" evidence="8">
    <location>
        <position position="256"/>
    </location>
    <ligand>
        <name>sn-glycerol 3-phosphate</name>
        <dbReference type="ChEBI" id="CHEBI:57597"/>
    </ligand>
</feature>
<evidence type="ECO:0000256" key="5">
    <source>
        <dbReference type="ARBA" id="ARBA00023098"/>
    </source>
</evidence>
<organism evidence="13 14">
    <name type="scientific">Kibdelosporangium banguiense</name>
    <dbReference type="NCBI Taxonomy" id="1365924"/>
    <lineage>
        <taxon>Bacteria</taxon>
        <taxon>Bacillati</taxon>
        <taxon>Actinomycetota</taxon>
        <taxon>Actinomycetes</taxon>
        <taxon>Pseudonocardiales</taxon>
        <taxon>Pseudonocardiaceae</taxon>
        <taxon>Kibdelosporangium</taxon>
    </lineage>
</organism>
<dbReference type="NCBIfam" id="NF000940">
    <property type="entry name" value="PRK00094.1-2"/>
    <property type="match status" value="1"/>
</dbReference>
<proteinExistence type="inferred from homology"/>
<dbReference type="InterPro" id="IPR006168">
    <property type="entry name" value="G3P_DH_NAD-dep"/>
</dbReference>
<evidence type="ECO:0000259" key="11">
    <source>
        <dbReference type="Pfam" id="PF01210"/>
    </source>
</evidence>
<keyword evidence="3 8" id="KW-0560">Oxidoreductase</keyword>
<keyword evidence="8" id="KW-0521">NADP</keyword>
<dbReference type="InterPro" id="IPR008927">
    <property type="entry name" value="6-PGluconate_DH-like_C_sf"/>
</dbReference>
<evidence type="ECO:0000256" key="1">
    <source>
        <dbReference type="ARBA" id="ARBA00011009"/>
    </source>
</evidence>
<dbReference type="NCBIfam" id="NF009098">
    <property type="entry name" value="PRK12439.1"/>
    <property type="match status" value="1"/>
</dbReference>
<gene>
    <name evidence="8" type="primary">gpsA</name>
    <name evidence="13" type="ORF">JOF56_006259</name>
</gene>
<feature type="active site" description="Proton acceptor" evidence="8">
    <location>
        <position position="192"/>
    </location>
</feature>
<evidence type="ECO:0000256" key="8">
    <source>
        <dbReference type="HAMAP-Rule" id="MF_00394"/>
    </source>
</evidence>
<feature type="binding site" evidence="8">
    <location>
        <position position="245"/>
    </location>
    <ligand>
        <name>sn-glycerol 3-phosphate</name>
        <dbReference type="ChEBI" id="CHEBI:57597"/>
    </ligand>
</feature>
<feature type="binding site" evidence="8">
    <location>
        <position position="255"/>
    </location>
    <ligand>
        <name>sn-glycerol 3-phosphate</name>
        <dbReference type="ChEBI" id="CHEBI:57597"/>
    </ligand>
</feature>
<keyword evidence="8" id="KW-0963">Cytoplasm</keyword>
<dbReference type="Gene3D" id="3.40.50.720">
    <property type="entry name" value="NAD(P)-binding Rossmann-like Domain"/>
    <property type="match status" value="1"/>
</dbReference>
<feature type="binding site" evidence="8">
    <location>
        <position position="192"/>
    </location>
    <ligand>
        <name>sn-glycerol 3-phosphate</name>
        <dbReference type="ChEBI" id="CHEBI:57597"/>
    </ligand>
</feature>
<comment type="catalytic activity">
    <reaction evidence="8">
        <text>sn-glycerol 3-phosphate + NAD(+) = dihydroxyacetone phosphate + NADH + H(+)</text>
        <dbReference type="Rhea" id="RHEA:11092"/>
        <dbReference type="ChEBI" id="CHEBI:15378"/>
        <dbReference type="ChEBI" id="CHEBI:57540"/>
        <dbReference type="ChEBI" id="CHEBI:57597"/>
        <dbReference type="ChEBI" id="CHEBI:57642"/>
        <dbReference type="ChEBI" id="CHEBI:57945"/>
        <dbReference type="EC" id="1.1.1.94"/>
    </reaction>
</comment>
<comment type="caution">
    <text evidence="13">The sequence shown here is derived from an EMBL/GenBank/DDBJ whole genome shotgun (WGS) entry which is preliminary data.</text>
</comment>
<feature type="binding site" evidence="8">
    <location>
        <position position="15"/>
    </location>
    <ligand>
        <name>NADPH</name>
        <dbReference type="ChEBI" id="CHEBI:57783"/>
    </ligand>
</feature>
<reference evidence="13 14" key="1">
    <citation type="submission" date="2021-03" db="EMBL/GenBank/DDBJ databases">
        <title>Sequencing the genomes of 1000 actinobacteria strains.</title>
        <authorList>
            <person name="Klenk H.-P."/>
        </authorList>
    </citation>
    <scope>NUCLEOTIDE SEQUENCE [LARGE SCALE GENOMIC DNA]</scope>
    <source>
        <strain evidence="13 14">DSM 46670</strain>
    </source>
</reference>
<comment type="catalytic activity">
    <reaction evidence="8 10">
        <text>sn-glycerol 3-phosphate + NADP(+) = dihydroxyacetone phosphate + NADPH + H(+)</text>
        <dbReference type="Rhea" id="RHEA:11096"/>
        <dbReference type="ChEBI" id="CHEBI:15378"/>
        <dbReference type="ChEBI" id="CHEBI:57597"/>
        <dbReference type="ChEBI" id="CHEBI:57642"/>
        <dbReference type="ChEBI" id="CHEBI:57783"/>
        <dbReference type="ChEBI" id="CHEBI:58349"/>
        <dbReference type="EC" id="1.1.1.94"/>
    </reaction>
</comment>
<feature type="binding site" evidence="8">
    <location>
        <position position="256"/>
    </location>
    <ligand>
        <name>NADPH</name>
        <dbReference type="ChEBI" id="CHEBI:57783"/>
    </ligand>
</feature>
<keyword evidence="4 8" id="KW-0520">NAD</keyword>
<dbReference type="InterPro" id="IPR036291">
    <property type="entry name" value="NAD(P)-bd_dom_sf"/>
</dbReference>
<keyword evidence="2 8" id="KW-0444">Lipid biosynthesis</keyword>
<dbReference type="PANTHER" id="PTHR11728:SF1">
    <property type="entry name" value="GLYCEROL-3-PHOSPHATE DEHYDROGENASE [NAD(+)] 2, CHLOROPLASTIC"/>
    <property type="match status" value="1"/>
</dbReference>
<dbReference type="SUPFAM" id="SSF51735">
    <property type="entry name" value="NAD(P)-binding Rossmann-fold domains"/>
    <property type="match status" value="1"/>
</dbReference>
<comment type="subcellular location">
    <subcellularLocation>
        <location evidence="8">Cytoplasm</location>
    </subcellularLocation>
</comment>
<sequence>MSSRTPNVAVLGGGSWGTTVASICARNTRTVLWSRNAAAADEINTQHTNSRYLGDLPLTDTLRSTADIAEAVSDADVLVMGVPSQSFRSVLQEVAEHVRPWIPVVSLVKGLEQSSRMRMTDIVQAVMPGHPAGVLAGPNIAREVVQGFAAAATIAMPDHGTAQMLQPLFGTSRFRVYTTTDVVGVEVAGALKNVFAIATGIGDGLNAGDNTRAMVITRSLRELAKLGTAMGGQTETFAGLAGMGDLIATCTSPHSRNRRVGIGLAQGKTVEEVCTEMGQVAEGVKTSGVVVKLSAELGVDMPIANEMDAVLNNGQPVEEAYRGLLRQRPGHEVHGDAW</sequence>
<evidence type="ECO:0000313" key="14">
    <source>
        <dbReference type="Proteomes" id="UP001519332"/>
    </source>
</evidence>
<comment type="similarity">
    <text evidence="1 8 9">Belongs to the NAD-dependent glycerol-3-phosphate dehydrogenase family.</text>
</comment>
<evidence type="ECO:0000256" key="6">
    <source>
        <dbReference type="ARBA" id="ARBA00023209"/>
    </source>
</evidence>
<feature type="binding site" evidence="8">
    <location>
        <position position="109"/>
    </location>
    <ligand>
        <name>sn-glycerol 3-phosphate</name>
        <dbReference type="ChEBI" id="CHEBI:57597"/>
    </ligand>
</feature>
<dbReference type="Pfam" id="PF01210">
    <property type="entry name" value="NAD_Gly3P_dh_N"/>
    <property type="match status" value="1"/>
</dbReference>
<evidence type="ECO:0000313" key="13">
    <source>
        <dbReference type="EMBL" id="MBP2325874.1"/>
    </source>
</evidence>
<keyword evidence="5 8" id="KW-0443">Lipid metabolism</keyword>
<feature type="binding site" evidence="8">
    <location>
        <position position="280"/>
    </location>
    <ligand>
        <name>NADPH</name>
        <dbReference type="ChEBI" id="CHEBI:57783"/>
    </ligand>
</feature>
<evidence type="ECO:0000256" key="10">
    <source>
        <dbReference type="RuleBase" id="RU000439"/>
    </source>
</evidence>
<dbReference type="HAMAP" id="MF_00394">
    <property type="entry name" value="NAD_Glyc3P_dehydrog"/>
    <property type="match status" value="1"/>
</dbReference>
<dbReference type="Gene3D" id="1.10.1040.10">
    <property type="entry name" value="N-(1-d-carboxylethyl)-l-norvaline Dehydrogenase, domain 2"/>
    <property type="match status" value="1"/>
</dbReference>
<dbReference type="Proteomes" id="UP001519332">
    <property type="component" value="Unassembled WGS sequence"/>
</dbReference>
<name>A0ABS4TNC7_9PSEU</name>
<comment type="function">
    <text evidence="8">Catalyzes the reduction of the glycolytic intermediate dihydroxyacetone phosphate (DHAP) to sn-glycerol 3-phosphate (G3P), the key precursor for phospholipid synthesis.</text>
</comment>
<feature type="binding site" evidence="8">
    <location>
        <position position="16"/>
    </location>
    <ligand>
        <name>NADPH</name>
        <dbReference type="ChEBI" id="CHEBI:57783"/>
    </ligand>
</feature>
<comment type="caution">
    <text evidence="8">Lacks conserved residue(s) required for the propagation of feature annotation.</text>
</comment>
<feature type="binding site" evidence="8">
    <location>
        <position position="257"/>
    </location>
    <ligand>
        <name>sn-glycerol 3-phosphate</name>
        <dbReference type="ChEBI" id="CHEBI:57597"/>
    </ligand>
</feature>
<dbReference type="InterPro" id="IPR006109">
    <property type="entry name" value="G3P_DH_NAD-dep_C"/>
</dbReference>
<feature type="binding site" evidence="8">
    <location>
        <position position="137"/>
    </location>
    <ligand>
        <name>sn-glycerol 3-phosphate</name>
        <dbReference type="ChEBI" id="CHEBI:57597"/>
    </ligand>
</feature>
<evidence type="ECO:0000256" key="4">
    <source>
        <dbReference type="ARBA" id="ARBA00023027"/>
    </source>
</evidence>
<feature type="domain" description="Glycerol-3-phosphate dehydrogenase NAD-dependent N-terminal" evidence="11">
    <location>
        <begin position="7"/>
        <end position="159"/>
    </location>
</feature>
<dbReference type="EMBL" id="JAGINW010000001">
    <property type="protein sequence ID" value="MBP2325874.1"/>
    <property type="molecule type" value="Genomic_DNA"/>
</dbReference>
<accession>A0ABS4TNC7</accession>
<evidence type="ECO:0000256" key="2">
    <source>
        <dbReference type="ARBA" id="ARBA00022516"/>
    </source>
</evidence>
<dbReference type="PRINTS" id="PR00077">
    <property type="entry name" value="GPDHDRGNASE"/>
</dbReference>